<sequence length="59" mass="6807">MLLVWGIFTPGSTELQSAFKYAISLHNKNESSRFQVEPITDVIDTNDPFRFTRQTMVDI</sequence>
<name>A0A158P4J4_TETUR</name>
<dbReference type="AlphaFoldDB" id="A0A158P4J4"/>
<evidence type="ECO:0000313" key="1">
    <source>
        <dbReference type="EnsemblMetazoa" id="tetur04g00580.1"/>
    </source>
</evidence>
<dbReference type="EMBL" id="CAEY01001347">
    <property type="status" value="NOT_ANNOTATED_CDS"/>
    <property type="molecule type" value="Genomic_DNA"/>
</dbReference>
<protein>
    <recommendedName>
        <fullName evidence="3">Receptor ligand binding region domain-containing protein</fullName>
    </recommendedName>
</protein>
<reference evidence="1" key="2">
    <citation type="submission" date="2016-04" db="UniProtKB">
        <authorList>
            <consortium name="EnsemblMetazoa"/>
        </authorList>
    </citation>
    <scope>IDENTIFICATION</scope>
</reference>
<reference evidence="2" key="1">
    <citation type="submission" date="2011-08" db="EMBL/GenBank/DDBJ databases">
        <authorList>
            <person name="Rombauts S."/>
        </authorList>
    </citation>
    <scope>NUCLEOTIDE SEQUENCE</scope>
    <source>
        <strain evidence="2">London</strain>
    </source>
</reference>
<dbReference type="Proteomes" id="UP000015104">
    <property type="component" value="Unassembled WGS sequence"/>
</dbReference>
<keyword evidence="2" id="KW-1185">Reference proteome</keyword>
<accession>A0A158P4J4</accession>
<dbReference type="EnsemblMetazoa" id="tetur04g00580.1">
    <property type="protein sequence ID" value="tetur04g00580.1"/>
    <property type="gene ID" value="tetur04g00580"/>
</dbReference>
<organism evidence="1 2">
    <name type="scientific">Tetranychus urticae</name>
    <name type="common">Two-spotted spider mite</name>
    <dbReference type="NCBI Taxonomy" id="32264"/>
    <lineage>
        <taxon>Eukaryota</taxon>
        <taxon>Metazoa</taxon>
        <taxon>Ecdysozoa</taxon>
        <taxon>Arthropoda</taxon>
        <taxon>Chelicerata</taxon>
        <taxon>Arachnida</taxon>
        <taxon>Acari</taxon>
        <taxon>Acariformes</taxon>
        <taxon>Trombidiformes</taxon>
        <taxon>Prostigmata</taxon>
        <taxon>Eleutherengona</taxon>
        <taxon>Raphignathae</taxon>
        <taxon>Tetranychoidea</taxon>
        <taxon>Tetranychidae</taxon>
        <taxon>Tetranychus</taxon>
    </lineage>
</organism>
<proteinExistence type="predicted"/>
<dbReference type="STRING" id="32264.A0A158P4J4"/>
<dbReference type="Gene3D" id="3.40.50.2300">
    <property type="match status" value="1"/>
</dbReference>
<evidence type="ECO:0008006" key="3">
    <source>
        <dbReference type="Google" id="ProtNLM"/>
    </source>
</evidence>
<evidence type="ECO:0000313" key="2">
    <source>
        <dbReference type="Proteomes" id="UP000015104"/>
    </source>
</evidence>